<feature type="compositionally biased region" description="Basic and acidic residues" evidence="2">
    <location>
        <begin position="294"/>
        <end position="304"/>
    </location>
</feature>
<feature type="coiled-coil region" evidence="1">
    <location>
        <begin position="817"/>
        <end position="844"/>
    </location>
</feature>
<dbReference type="RefSeq" id="WP_014435915.1">
    <property type="nucleotide sequence ID" value="NC_017080.1"/>
</dbReference>
<proteinExistence type="predicted"/>
<feature type="transmembrane region" description="Helical" evidence="3">
    <location>
        <begin position="23"/>
        <end position="43"/>
    </location>
</feature>
<keyword evidence="3" id="KW-0472">Membrane</keyword>
<feature type="region of interest" description="Disordered" evidence="2">
    <location>
        <begin position="1053"/>
        <end position="1084"/>
    </location>
</feature>
<feature type="coiled-coil region" evidence="1">
    <location>
        <begin position="716"/>
        <end position="746"/>
    </location>
</feature>
<evidence type="ECO:0008006" key="6">
    <source>
        <dbReference type="Google" id="ProtNLM"/>
    </source>
</evidence>
<evidence type="ECO:0000256" key="2">
    <source>
        <dbReference type="SAM" id="MobiDB-lite"/>
    </source>
</evidence>
<dbReference type="STRING" id="1142394.PSMK_05360"/>
<feature type="compositionally biased region" description="Low complexity" evidence="2">
    <location>
        <begin position="1144"/>
        <end position="1160"/>
    </location>
</feature>
<keyword evidence="5" id="KW-1185">Reference proteome</keyword>
<accession>I0IBQ7</accession>
<feature type="compositionally biased region" description="Gly residues" evidence="2">
    <location>
        <begin position="1065"/>
        <end position="1076"/>
    </location>
</feature>
<dbReference type="EMBL" id="AP012338">
    <property type="protein sequence ID" value="BAM02695.1"/>
    <property type="molecule type" value="Genomic_DNA"/>
</dbReference>
<dbReference type="Proteomes" id="UP000007881">
    <property type="component" value="Chromosome"/>
</dbReference>
<dbReference type="AlphaFoldDB" id="I0IBQ7"/>
<name>I0IBQ7_PHYMF</name>
<evidence type="ECO:0000256" key="3">
    <source>
        <dbReference type="SAM" id="Phobius"/>
    </source>
</evidence>
<dbReference type="KEGG" id="phm:PSMK_05360"/>
<gene>
    <name evidence="4" type="ordered locus">PSMK_05360</name>
</gene>
<keyword evidence="3" id="KW-1133">Transmembrane helix</keyword>
<evidence type="ECO:0000313" key="4">
    <source>
        <dbReference type="EMBL" id="BAM02695.1"/>
    </source>
</evidence>
<feature type="transmembrane region" description="Helical" evidence="3">
    <location>
        <begin position="140"/>
        <end position="162"/>
    </location>
</feature>
<feature type="transmembrane region" description="Helical" evidence="3">
    <location>
        <begin position="49"/>
        <end position="67"/>
    </location>
</feature>
<dbReference type="eggNOG" id="COG1196">
    <property type="taxonomic scope" value="Bacteria"/>
</dbReference>
<evidence type="ECO:0000313" key="5">
    <source>
        <dbReference type="Proteomes" id="UP000007881"/>
    </source>
</evidence>
<evidence type="ECO:0000256" key="1">
    <source>
        <dbReference type="SAM" id="Coils"/>
    </source>
</evidence>
<protein>
    <recommendedName>
        <fullName evidence="6">DUF4175 family protein</fullName>
    </recommendedName>
</protein>
<sequence length="1160" mass="116816">MSPQIQLEAVRRRARRLLVTRRLGQAVAAAVGVALALGVLDYLLRLPGWLRLGIAVAVAAGAAWWVATRLGRAWRFAPTLPELALRAEARFPAMRGVLAGGLELATTGGALAAASAARAREAAAGTPFHELVEPRPARRAAGLGLAAALAGAGLVALAPAAAATAAARWLHPLGDAAWPLRHAVSLAPLPAVLPASQELALRAAVEGPSAAGLRVWAEARFEEAGSGRAIARTRTLMPAVEAGAGVEAASAGGPVPFAARVPLPPEVAAALASGSAAGVVASVRVVAGDGASEPQERPVRERPRPASAAATVSPPAWAAGLVPEAAVALDAEAERLGRVAALAGSGVELAIGFSRPLPAGTLRGAAPALAGLPAGGVVEPRPASADPADGLLARFPLAADARVTLRLRDGDADAPATLQDAVPRTLDLVARPDDPPRARVSGPAADGSVLATAVLPVAAAGSDDLALLGLSLEAAAERGGAADTPRVLAESASVGRELEAAGEIDLAAFGVGPGDAVVLHAVARAPGPGGVVETRSAPRTLRIVDASTLLAEVRREVAAVRREARGLAAEQARLREAEDAEPASAASRQARLARAVEAARARLDAVADRLRANRADEPGLVATLEAAGERLAQAAEAAGAAGEAMADPAAAAPEQREAEAELQAAADLLDAGGDAAALRLDARALADAQRALRAEAARLLPETAGRSPEQLTPEQREAVEALAREQEALAERAQELLDKLREASADPGSTDAERAASAAMAEAAQAAAQAGLTAAMDGAAEAAAENQLAGAGEAQDAALEALGRVLEAFEGQERRRRELLQARLAGLVERVERLRADAAAEEAKLDAGPTAAALVALAEPLSSVWERSLALSGDAGAERETEPAVAPLDRAAAAQARGIAGLRAATAVPARAAQREGIAGLDEALATLKRLAEAQRAEDEAEREARLRGLYAALADRQDALADAVDPLAGEPAPDRRARATLRGFAAPQEAMAGEADALEQRAGEGAIFAAVHADVEDAMTRAAARLRAGDALGSVSADQRSAAAGLRAMADALVPPPPKNDFAEGGGGAGGGGGGAPPPDVPSAAQVKLLRGMQARLLADASALRAPGAAPADAATGRDLAARQRRLLDLGRALAEQVRQQNPGPAGSADPPAADGDTP</sequence>
<keyword evidence="1" id="KW-0175">Coiled coil</keyword>
<feature type="coiled-coil region" evidence="1">
    <location>
        <begin position="543"/>
        <end position="570"/>
    </location>
</feature>
<reference evidence="4 5" key="1">
    <citation type="submission" date="2012-02" db="EMBL/GenBank/DDBJ databases">
        <title>Complete genome sequence of Phycisphaera mikurensis NBRC 102666.</title>
        <authorList>
            <person name="Ankai A."/>
            <person name="Hosoyama A."/>
            <person name="Terui Y."/>
            <person name="Sekine M."/>
            <person name="Fukai R."/>
            <person name="Kato Y."/>
            <person name="Nakamura S."/>
            <person name="Yamada-Narita S."/>
            <person name="Kawakoshi A."/>
            <person name="Fukunaga Y."/>
            <person name="Yamazaki S."/>
            <person name="Fujita N."/>
        </authorList>
    </citation>
    <scope>NUCLEOTIDE SEQUENCE [LARGE SCALE GENOMIC DNA]</scope>
    <source>
        <strain evidence="5">NBRC 102666 / KCTC 22515 / FYK2301M01</strain>
    </source>
</reference>
<dbReference type="HOGENOM" id="CLU_275320_0_0_0"/>
<feature type="region of interest" description="Disordered" evidence="2">
    <location>
        <begin position="1132"/>
        <end position="1160"/>
    </location>
</feature>
<feature type="region of interest" description="Disordered" evidence="2">
    <location>
        <begin position="290"/>
        <end position="311"/>
    </location>
</feature>
<keyword evidence="3" id="KW-0812">Transmembrane</keyword>
<organism evidence="4 5">
    <name type="scientific">Phycisphaera mikurensis (strain NBRC 102666 / KCTC 22515 / FYK2301M01)</name>
    <dbReference type="NCBI Taxonomy" id="1142394"/>
    <lineage>
        <taxon>Bacteria</taxon>
        <taxon>Pseudomonadati</taxon>
        <taxon>Planctomycetota</taxon>
        <taxon>Phycisphaerae</taxon>
        <taxon>Phycisphaerales</taxon>
        <taxon>Phycisphaeraceae</taxon>
        <taxon>Phycisphaera</taxon>
    </lineage>
</organism>